<proteinExistence type="predicted"/>
<reference evidence="1 2" key="1">
    <citation type="submission" date="2018-07" db="EMBL/GenBank/DDBJ databases">
        <title>Draft genome of the type strain Streptomyces armeniacus ATCC 15676.</title>
        <authorList>
            <person name="Labana P."/>
            <person name="Gosse J.T."/>
            <person name="Boddy C.N."/>
        </authorList>
    </citation>
    <scope>NUCLEOTIDE SEQUENCE [LARGE SCALE GENOMIC DNA]</scope>
    <source>
        <strain evidence="1 2">ATCC 15676</strain>
    </source>
</reference>
<organism evidence="1 2">
    <name type="scientific">Streptomyces armeniacus</name>
    <dbReference type="NCBI Taxonomy" id="83291"/>
    <lineage>
        <taxon>Bacteria</taxon>
        <taxon>Bacillati</taxon>
        <taxon>Actinomycetota</taxon>
        <taxon>Actinomycetes</taxon>
        <taxon>Kitasatosporales</taxon>
        <taxon>Streptomycetaceae</taxon>
        <taxon>Streptomyces</taxon>
    </lineage>
</organism>
<name>A0A345XVW9_9ACTN</name>
<gene>
    <name evidence="1" type="ORF">DVA86_27290</name>
</gene>
<dbReference type="Proteomes" id="UP000254425">
    <property type="component" value="Chromosome"/>
</dbReference>
<keyword evidence="2" id="KW-1185">Reference proteome</keyword>
<dbReference type="EMBL" id="CP031320">
    <property type="protein sequence ID" value="AXK35785.1"/>
    <property type="molecule type" value="Genomic_DNA"/>
</dbReference>
<evidence type="ECO:0000313" key="1">
    <source>
        <dbReference type="EMBL" id="AXK35785.1"/>
    </source>
</evidence>
<dbReference type="RefSeq" id="WP_208882204.1">
    <property type="nucleotide sequence ID" value="NZ_CP031320.1"/>
</dbReference>
<dbReference type="AlphaFoldDB" id="A0A345XVW9"/>
<dbReference type="KEGG" id="sarm:DVA86_27290"/>
<sequence>MAHTERLNATLQQIRTHPETWDQQVYRDGNAGCFAFHAALLAGAEINAPEDPGDDTLRCNEAARAHGFSNGERITIGDFAQCALELTLDERLELFHPHRTLTDLERIVAEISA</sequence>
<evidence type="ECO:0000313" key="2">
    <source>
        <dbReference type="Proteomes" id="UP000254425"/>
    </source>
</evidence>
<accession>A0A345XVW9</accession>
<protein>
    <submittedName>
        <fullName evidence="1">Uncharacterized protein</fullName>
    </submittedName>
</protein>